<evidence type="ECO:0000256" key="2">
    <source>
        <dbReference type="ARBA" id="ARBA00023235"/>
    </source>
</evidence>
<dbReference type="PIRSF" id="PIRSF037016">
    <property type="entry name" value="Pseudouridin_synth_euk_prd"/>
    <property type="match status" value="1"/>
</dbReference>
<dbReference type="PANTHER" id="PTHR13326:SF21">
    <property type="entry name" value="PSEUDOURIDYLATE SYNTHASE PUS7L"/>
    <property type="match status" value="1"/>
</dbReference>
<feature type="compositionally biased region" description="Polar residues" evidence="3">
    <location>
        <begin position="792"/>
        <end position="804"/>
    </location>
</feature>
<feature type="compositionally biased region" description="Polar residues" evidence="3">
    <location>
        <begin position="150"/>
        <end position="160"/>
    </location>
</feature>
<feature type="compositionally biased region" description="Polar residues" evidence="3">
    <location>
        <begin position="642"/>
        <end position="663"/>
    </location>
</feature>
<dbReference type="GO" id="GO:0003723">
    <property type="term" value="F:RNA binding"/>
    <property type="evidence" value="ECO:0007669"/>
    <property type="project" value="InterPro"/>
</dbReference>
<feature type="compositionally biased region" description="Polar residues" evidence="3">
    <location>
        <begin position="48"/>
        <end position="67"/>
    </location>
</feature>
<dbReference type="GeneID" id="19322478"/>
<feature type="region of interest" description="Disordered" evidence="3">
    <location>
        <begin position="46"/>
        <end position="72"/>
    </location>
</feature>
<feature type="region of interest" description="Disordered" evidence="3">
    <location>
        <begin position="610"/>
        <end position="697"/>
    </location>
</feature>
<accession>R8BSH5</accession>
<feature type="compositionally biased region" description="Gly residues" evidence="3">
    <location>
        <begin position="169"/>
        <end position="183"/>
    </location>
</feature>
<keyword evidence="2" id="KW-0413">Isomerase</keyword>
<protein>
    <submittedName>
        <fullName evidence="5">Putative trna pseudouridine synthase d protein</fullName>
    </submittedName>
</protein>
<dbReference type="eggNOG" id="KOG2339">
    <property type="taxonomic scope" value="Eukaryota"/>
</dbReference>
<dbReference type="CDD" id="cd02576">
    <property type="entry name" value="PseudoU_synth_ScPUS7"/>
    <property type="match status" value="1"/>
</dbReference>
<dbReference type="PANTHER" id="PTHR13326">
    <property type="entry name" value="TRNA PSEUDOURIDINE SYNTHASE D"/>
    <property type="match status" value="1"/>
</dbReference>
<feature type="compositionally biased region" description="Basic and acidic residues" evidence="3">
    <location>
        <begin position="631"/>
        <end position="641"/>
    </location>
</feature>
<dbReference type="SUPFAM" id="SSF55120">
    <property type="entry name" value="Pseudouridine synthase"/>
    <property type="match status" value="1"/>
</dbReference>
<reference evidence="6" key="1">
    <citation type="journal article" date="2013" name="Genome Announc.">
        <title>Draft genome sequence of the ascomycete Phaeoacremonium aleophilum strain UCR-PA7, a causal agent of the esca disease complex in grapevines.</title>
        <authorList>
            <person name="Blanco-Ulate B."/>
            <person name="Rolshausen P."/>
            <person name="Cantu D."/>
        </authorList>
    </citation>
    <scope>NUCLEOTIDE SEQUENCE [LARGE SCALE GENOMIC DNA]</scope>
    <source>
        <strain evidence="6">UCR-PA7</strain>
    </source>
</reference>
<name>R8BSH5_PHAM7</name>
<feature type="domain" description="TRUD" evidence="4">
    <location>
        <begin position="322"/>
        <end position="579"/>
    </location>
</feature>
<dbReference type="OrthoDB" id="447290at2759"/>
<evidence type="ECO:0000313" key="6">
    <source>
        <dbReference type="Proteomes" id="UP000014074"/>
    </source>
</evidence>
<dbReference type="InterPro" id="IPR011760">
    <property type="entry name" value="PsdUridine_synth_TruD_insert"/>
</dbReference>
<feature type="region of interest" description="Disordered" evidence="3">
    <location>
        <begin position="150"/>
        <end position="188"/>
    </location>
</feature>
<dbReference type="GO" id="GO:0009982">
    <property type="term" value="F:pseudouridine synthase activity"/>
    <property type="evidence" value="ECO:0007669"/>
    <property type="project" value="InterPro"/>
</dbReference>
<dbReference type="InterPro" id="IPR001656">
    <property type="entry name" value="PsdUridine_synth_TruD"/>
</dbReference>
<dbReference type="RefSeq" id="XP_007913027.1">
    <property type="nucleotide sequence ID" value="XM_007914836.1"/>
</dbReference>
<dbReference type="NCBIfam" id="TIGR00094">
    <property type="entry name" value="tRNA_TruD_broad"/>
    <property type="match status" value="1"/>
</dbReference>
<organism evidence="5 6">
    <name type="scientific">Phaeoacremonium minimum (strain UCR-PA7)</name>
    <name type="common">Esca disease fungus</name>
    <name type="synonym">Togninia minima</name>
    <dbReference type="NCBI Taxonomy" id="1286976"/>
    <lineage>
        <taxon>Eukaryota</taxon>
        <taxon>Fungi</taxon>
        <taxon>Dikarya</taxon>
        <taxon>Ascomycota</taxon>
        <taxon>Pezizomycotina</taxon>
        <taxon>Sordariomycetes</taxon>
        <taxon>Sordariomycetidae</taxon>
        <taxon>Togniniales</taxon>
        <taxon>Togniniaceae</taxon>
        <taxon>Phaeoacremonium</taxon>
    </lineage>
</organism>
<dbReference type="EMBL" id="KB932928">
    <property type="protein sequence ID" value="EOO02250.1"/>
    <property type="molecule type" value="Genomic_DNA"/>
</dbReference>
<evidence type="ECO:0000256" key="3">
    <source>
        <dbReference type="SAM" id="MobiDB-lite"/>
    </source>
</evidence>
<evidence type="ECO:0000259" key="4">
    <source>
        <dbReference type="PROSITE" id="PS50984"/>
    </source>
</evidence>
<dbReference type="GO" id="GO:0005634">
    <property type="term" value="C:nucleus"/>
    <property type="evidence" value="ECO:0007669"/>
    <property type="project" value="TreeGrafter"/>
</dbReference>
<comment type="similarity">
    <text evidence="1">Belongs to the pseudouridine synthase TruD family.</text>
</comment>
<dbReference type="Gene3D" id="3.30.2350.20">
    <property type="entry name" value="TruD, catalytic domain"/>
    <property type="match status" value="3"/>
</dbReference>
<keyword evidence="6" id="KW-1185">Reference proteome</keyword>
<dbReference type="InterPro" id="IPR020103">
    <property type="entry name" value="PsdUridine_synth_cat_dom_sf"/>
</dbReference>
<feature type="region of interest" description="Disordered" evidence="3">
    <location>
        <begin position="763"/>
        <end position="825"/>
    </location>
</feature>
<evidence type="ECO:0000313" key="5">
    <source>
        <dbReference type="EMBL" id="EOO02250.1"/>
    </source>
</evidence>
<dbReference type="Pfam" id="PF01142">
    <property type="entry name" value="TruD"/>
    <property type="match status" value="1"/>
</dbReference>
<dbReference type="AlphaFoldDB" id="R8BSH5"/>
<evidence type="ECO:0000256" key="1">
    <source>
        <dbReference type="ARBA" id="ARBA00007953"/>
    </source>
</evidence>
<proteinExistence type="inferred from homology"/>
<dbReference type="Proteomes" id="UP000014074">
    <property type="component" value="Unassembled WGS sequence"/>
</dbReference>
<gene>
    <name evidence="5" type="ORF">UCRPA7_2249</name>
</gene>
<dbReference type="GO" id="GO:0001522">
    <property type="term" value="P:pseudouridine synthesis"/>
    <property type="evidence" value="ECO:0007669"/>
    <property type="project" value="InterPro"/>
</dbReference>
<dbReference type="KEGG" id="tmn:UCRPA7_2249"/>
<dbReference type="HOGENOM" id="CLU_005281_0_0_1"/>
<dbReference type="InterPro" id="IPR042214">
    <property type="entry name" value="TruD_catalytic"/>
</dbReference>
<feature type="compositionally biased region" description="Polar residues" evidence="3">
    <location>
        <begin position="769"/>
        <end position="781"/>
    </location>
</feature>
<dbReference type="PROSITE" id="PS50984">
    <property type="entry name" value="TRUD"/>
    <property type="match status" value="1"/>
</dbReference>
<sequence>MSLLSTLAGTVIFAKGFSSRYTDFIVNEVRKDGTVLHLSDYNLAEEPQSLNTPSTTNTNGVSGSAADQSHEPEVPAIAQEDLVLLEKLVGASTSSELTTLYNQPVKKEPASNNAATKIVFPPIVDKAERGLVHREIRRIFSGQIETQTDDNGVITATSAPKANRRSRGGGRQGGGRNPRGGRGANRDFSQLGGEYLHFTLYKENKDTMEVINNIARMLRIKSTNFNFAGTKDRRAATTQRVCVLRGRKESLDWLNGRMQGYKLGDYKYQPHPISLGDHGGNEFVIVVKDCVLRRAGGCSIERRVQMLQQAVSLGLANIKDNGFLNYFGLQRFGTHTIGTQEVGTMILTEDFERAVDALLYVDPDVASHAFSENEDEAGFTHDELARARAISVWKSSGNSIAALKHMPRRFSAESTIIHHLGKNPGGRRDFCGAILSITRGMRMLYIHAYQSCIWNFAASRRWERYGSRVVKGDLVFVDPNHSGDLAEDDNEASTIDSAEPSRDRARALTVEEAESGKYSIFDILLPLPGYDVMYPDNDIGAYYVELMGLPEHGCLDPYNMRRRQREFSLSGGYRKLMARFVGEASGTARAYRDDNEQMHPTDLDVIEERKGAEKKSGNNSPQQPTFDDAATDSRRRQRENDTNSPSDLRTSDTWVESTSQGTSKRLKVAQDFPSDGHMADANNHLNNPPVTGDLLSQARPVDNSASNLGAASIKPIRQPTVPLEDAVPGFTWPSTVPKTMEEHNAGWGVISVDSQFLRDLERSTKQRASDTFGQSHFSQPQDAYPQLGHTPFQASPLNQASLDQSGPHPEVLPQGQGEKDTRPELTQAPSSYLEQAPAKQTPSNKQPEALAMMADKPDFQRAPPKRSRVSAPPGVNELKEDMKLAVVLKFQLRSSNYATIFLRELMGTMDPDFSIEFPASPV</sequence>